<dbReference type="InterPro" id="IPR001084">
    <property type="entry name" value="MAP_tubulin-bd_rpt"/>
</dbReference>
<organism evidence="2 4">
    <name type="scientific">Adineta steineri</name>
    <dbReference type="NCBI Taxonomy" id="433720"/>
    <lineage>
        <taxon>Eukaryota</taxon>
        <taxon>Metazoa</taxon>
        <taxon>Spiralia</taxon>
        <taxon>Gnathifera</taxon>
        <taxon>Rotifera</taxon>
        <taxon>Eurotatoria</taxon>
        <taxon>Bdelloidea</taxon>
        <taxon>Adinetida</taxon>
        <taxon>Adinetidae</taxon>
        <taxon>Adineta</taxon>
    </lineage>
</organism>
<evidence type="ECO:0000256" key="1">
    <source>
        <dbReference type="SAM" id="MobiDB-lite"/>
    </source>
</evidence>
<feature type="compositionally biased region" description="Basic and acidic residues" evidence="1">
    <location>
        <begin position="98"/>
        <end position="124"/>
    </location>
</feature>
<dbReference type="EMBL" id="CAJOAZ010004626">
    <property type="protein sequence ID" value="CAF4068239.1"/>
    <property type="molecule type" value="Genomic_DNA"/>
</dbReference>
<protein>
    <submittedName>
        <fullName evidence="2">Uncharacterized protein</fullName>
    </submittedName>
</protein>
<evidence type="ECO:0000313" key="2">
    <source>
        <dbReference type="EMBL" id="CAF1517944.1"/>
    </source>
</evidence>
<proteinExistence type="predicted"/>
<dbReference type="Pfam" id="PF00418">
    <property type="entry name" value="Tubulin-binding"/>
    <property type="match status" value="1"/>
</dbReference>
<evidence type="ECO:0000313" key="3">
    <source>
        <dbReference type="EMBL" id="CAF4068239.1"/>
    </source>
</evidence>
<dbReference type="GO" id="GO:0015631">
    <property type="term" value="F:tubulin binding"/>
    <property type="evidence" value="ECO:0007669"/>
    <property type="project" value="InterPro"/>
</dbReference>
<comment type="caution">
    <text evidence="2">The sequence shown here is derived from an EMBL/GenBank/DDBJ whole genome shotgun (WGS) entry which is preliminary data.</text>
</comment>
<evidence type="ECO:0000313" key="4">
    <source>
        <dbReference type="Proteomes" id="UP000663845"/>
    </source>
</evidence>
<dbReference type="Proteomes" id="UP000663845">
    <property type="component" value="Unassembled WGS sequence"/>
</dbReference>
<gene>
    <name evidence="2" type="ORF">JYZ213_LOCUS44410</name>
    <name evidence="3" type="ORF">OXD698_LOCUS33560</name>
</gene>
<feature type="region of interest" description="Disordered" evidence="1">
    <location>
        <begin position="1"/>
        <end position="124"/>
    </location>
</feature>
<feature type="non-terminal residue" evidence="2">
    <location>
        <position position="124"/>
    </location>
</feature>
<dbReference type="Proteomes" id="UP000663844">
    <property type="component" value="Unassembled WGS sequence"/>
</dbReference>
<feature type="compositionally biased region" description="Basic and acidic residues" evidence="1">
    <location>
        <begin position="63"/>
        <end position="82"/>
    </location>
</feature>
<sequence>VASAKPQWNSSASTTHAHTTTTHKPATSNVKIPTQKLQWNAKSKIGSLDNAHYKPSGGSAAKTDTKKADSKDKSTAKTDNTTHETMTTGGSNEAHATVNDEHHSEVTAKSDEIMESRKNEDGNQ</sequence>
<name>A0A815UJF1_9BILA</name>
<dbReference type="EMBL" id="CAJNOG010002806">
    <property type="protein sequence ID" value="CAF1517944.1"/>
    <property type="molecule type" value="Genomic_DNA"/>
</dbReference>
<accession>A0A815UJF1</accession>
<dbReference type="AlphaFoldDB" id="A0A815UJF1"/>
<dbReference type="PROSITE" id="PS51491">
    <property type="entry name" value="TAU_MAP_2"/>
    <property type="match status" value="1"/>
</dbReference>
<feature type="compositionally biased region" description="Low complexity" evidence="1">
    <location>
        <begin position="10"/>
        <end position="28"/>
    </location>
</feature>
<reference evidence="2" key="1">
    <citation type="submission" date="2021-02" db="EMBL/GenBank/DDBJ databases">
        <authorList>
            <person name="Nowell W R."/>
        </authorList>
    </citation>
    <scope>NUCLEOTIDE SEQUENCE</scope>
</reference>
<feature type="compositionally biased region" description="Polar residues" evidence="1">
    <location>
        <begin position="29"/>
        <end position="41"/>
    </location>
</feature>